<keyword evidence="2" id="KW-1185">Reference proteome</keyword>
<reference evidence="1" key="1">
    <citation type="submission" date="2022-08" db="EMBL/GenBank/DDBJ databases">
        <title>Genome Sequence of Lecanicillium fungicola.</title>
        <authorList>
            <person name="Buettner E."/>
        </authorList>
    </citation>
    <scope>NUCLEOTIDE SEQUENCE</scope>
    <source>
        <strain evidence="1">Babe33</strain>
    </source>
</reference>
<accession>A0ACC1MDH2</accession>
<sequence>MAALPPPFSVTAHPYRTRVQGGVAYELGPTSAKNAIVFVGGLFDGPHTVNYTRPLAKLLENSSDLDYSVFEIRMRSSFIGFGTSSLKNDVEDISALVKYLRSIGREKIVLFGHSTGCQDCMEYSDYDKHGNVPVDAFILQAPVSDREMLKLHFSNYDELLELSEKMCANGEENELIPAKMIPDDFDAPITAYRLRSLLAKGGDDDYFSSDLDEATRAGFWGRFKKPVLIMNSEEDEYVPIHVNPNALLKSYMDLNPVISKLSGYIPEANHAVTDPDAQRWMVQSVLAFLRTLE</sequence>
<name>A0ACC1MDH2_9HYPO</name>
<comment type="caution">
    <text evidence="1">The sequence shown here is derived from an EMBL/GenBank/DDBJ whole genome shotgun (WGS) entry which is preliminary data.</text>
</comment>
<gene>
    <name evidence="1" type="ORF">NQ176_g10814</name>
</gene>
<dbReference type="Proteomes" id="UP001143910">
    <property type="component" value="Unassembled WGS sequence"/>
</dbReference>
<proteinExistence type="predicted"/>
<dbReference type="EMBL" id="JANJQO010003166">
    <property type="protein sequence ID" value="KAJ2964168.1"/>
    <property type="molecule type" value="Genomic_DNA"/>
</dbReference>
<organism evidence="1 2">
    <name type="scientific">Zarea fungicola</name>
    <dbReference type="NCBI Taxonomy" id="93591"/>
    <lineage>
        <taxon>Eukaryota</taxon>
        <taxon>Fungi</taxon>
        <taxon>Dikarya</taxon>
        <taxon>Ascomycota</taxon>
        <taxon>Pezizomycotina</taxon>
        <taxon>Sordariomycetes</taxon>
        <taxon>Hypocreomycetidae</taxon>
        <taxon>Hypocreales</taxon>
        <taxon>Cordycipitaceae</taxon>
        <taxon>Zarea</taxon>
    </lineage>
</organism>
<evidence type="ECO:0000313" key="2">
    <source>
        <dbReference type="Proteomes" id="UP001143910"/>
    </source>
</evidence>
<evidence type="ECO:0000313" key="1">
    <source>
        <dbReference type="EMBL" id="KAJ2964168.1"/>
    </source>
</evidence>
<protein>
    <submittedName>
        <fullName evidence="1">Uncharacterized protein</fullName>
    </submittedName>
</protein>